<keyword evidence="6 7" id="KW-0472">Membrane</keyword>
<dbReference type="EMBL" id="JBHSOW010000004">
    <property type="protein sequence ID" value="MFC5647604.1"/>
    <property type="molecule type" value="Genomic_DNA"/>
</dbReference>
<dbReference type="PROSITE" id="PS50928">
    <property type="entry name" value="ABC_TM1"/>
    <property type="match status" value="1"/>
</dbReference>
<comment type="similarity">
    <text evidence="7">Belongs to the binding-protein-dependent transport system permease family.</text>
</comment>
<feature type="domain" description="ABC transmembrane type-1" evidence="8">
    <location>
        <begin position="90"/>
        <end position="303"/>
    </location>
</feature>
<evidence type="ECO:0000256" key="2">
    <source>
        <dbReference type="ARBA" id="ARBA00022448"/>
    </source>
</evidence>
<evidence type="ECO:0000256" key="6">
    <source>
        <dbReference type="ARBA" id="ARBA00023136"/>
    </source>
</evidence>
<dbReference type="Gene3D" id="1.10.3720.10">
    <property type="entry name" value="MetI-like"/>
    <property type="match status" value="1"/>
</dbReference>
<keyword evidence="2 7" id="KW-0813">Transport</keyword>
<keyword evidence="3" id="KW-1003">Cell membrane</keyword>
<keyword evidence="5 7" id="KW-1133">Transmembrane helix</keyword>
<feature type="transmembrane region" description="Helical" evidence="7">
    <location>
        <begin position="282"/>
        <end position="302"/>
    </location>
</feature>
<feature type="transmembrane region" description="Helical" evidence="7">
    <location>
        <begin position="97"/>
        <end position="116"/>
    </location>
</feature>
<comment type="caution">
    <text evidence="9">The sequence shown here is derived from an EMBL/GenBank/DDBJ whole genome shotgun (WGS) entry which is preliminary data.</text>
</comment>
<evidence type="ECO:0000256" key="7">
    <source>
        <dbReference type="RuleBase" id="RU363032"/>
    </source>
</evidence>
<feature type="transmembrane region" description="Helical" evidence="7">
    <location>
        <begin position="128"/>
        <end position="147"/>
    </location>
</feature>
<gene>
    <name evidence="9" type="ORF">ACFPYJ_00375</name>
</gene>
<name>A0ABW0VS33_9BACL</name>
<proteinExistence type="inferred from homology"/>
<feature type="transmembrane region" description="Helical" evidence="7">
    <location>
        <begin position="176"/>
        <end position="198"/>
    </location>
</feature>
<keyword evidence="10" id="KW-1185">Reference proteome</keyword>
<reference evidence="10" key="1">
    <citation type="journal article" date="2019" name="Int. J. Syst. Evol. Microbiol.">
        <title>The Global Catalogue of Microorganisms (GCM) 10K type strain sequencing project: providing services to taxonomists for standard genome sequencing and annotation.</title>
        <authorList>
            <consortium name="The Broad Institute Genomics Platform"/>
            <consortium name="The Broad Institute Genome Sequencing Center for Infectious Disease"/>
            <person name="Wu L."/>
            <person name="Ma J."/>
        </authorList>
    </citation>
    <scope>NUCLEOTIDE SEQUENCE [LARGE SCALE GENOMIC DNA]</scope>
    <source>
        <strain evidence="10">CGMCC 1.3240</strain>
    </source>
</reference>
<protein>
    <submittedName>
        <fullName evidence="9">Carbohydrate ABC transporter permease</fullName>
    </submittedName>
</protein>
<comment type="subcellular location">
    <subcellularLocation>
        <location evidence="1 7">Cell membrane</location>
        <topology evidence="1 7">Multi-pass membrane protein</topology>
    </subcellularLocation>
</comment>
<dbReference type="PANTHER" id="PTHR30193">
    <property type="entry name" value="ABC TRANSPORTER PERMEASE PROTEIN"/>
    <property type="match status" value="1"/>
</dbReference>
<dbReference type="InterPro" id="IPR035906">
    <property type="entry name" value="MetI-like_sf"/>
</dbReference>
<feature type="transmembrane region" description="Helical" evidence="7">
    <location>
        <begin position="235"/>
        <end position="262"/>
    </location>
</feature>
<dbReference type="InterPro" id="IPR051393">
    <property type="entry name" value="ABC_transporter_permease"/>
</dbReference>
<dbReference type="PANTHER" id="PTHR30193:SF37">
    <property type="entry name" value="INNER MEMBRANE ABC TRANSPORTER PERMEASE PROTEIN YCJO"/>
    <property type="match status" value="1"/>
</dbReference>
<dbReference type="Proteomes" id="UP001596047">
    <property type="component" value="Unassembled WGS sequence"/>
</dbReference>
<dbReference type="Pfam" id="PF00528">
    <property type="entry name" value="BPD_transp_1"/>
    <property type="match status" value="1"/>
</dbReference>
<dbReference type="RefSeq" id="WP_379186050.1">
    <property type="nucleotide sequence ID" value="NZ_JBHSOW010000004.1"/>
</dbReference>
<evidence type="ECO:0000256" key="3">
    <source>
        <dbReference type="ARBA" id="ARBA00022475"/>
    </source>
</evidence>
<dbReference type="SUPFAM" id="SSF161098">
    <property type="entry name" value="MetI-like"/>
    <property type="match status" value="1"/>
</dbReference>
<evidence type="ECO:0000256" key="1">
    <source>
        <dbReference type="ARBA" id="ARBA00004651"/>
    </source>
</evidence>
<accession>A0ABW0VS33</accession>
<dbReference type="InterPro" id="IPR000515">
    <property type="entry name" value="MetI-like"/>
</dbReference>
<evidence type="ECO:0000259" key="8">
    <source>
        <dbReference type="PROSITE" id="PS50928"/>
    </source>
</evidence>
<sequence length="314" mass="35019">MRADNLNVQLVKRSFIVGIAKSWKKNYMAAIVLIPVTLHFLIFSLFPVIFGLFTSFTNFSFSNLANGKWRFIGISNWKDVLSDDNFWHSLWVTLKYTLYYVPTVMVLGLFFAYILNRDMKGMRFFRSVFFLPTITSGIVLAAVWKYLFAGDEGGVFNSLMSIIGLDPIQFWGDGTMVLPIIASLGVYMGAGSLMVYFLGGIKGIPTSIHESALIDGAGKWRMFYKITLPLLKPTVLYALILSTIASFQVFDVINILTLGGPAGESTTIAYLIYNNGFKLGQLGYASAVSYILFIIVGIVTFIQFKWLGAGVSYE</sequence>
<evidence type="ECO:0000256" key="4">
    <source>
        <dbReference type="ARBA" id="ARBA00022692"/>
    </source>
</evidence>
<feature type="transmembrane region" description="Helical" evidence="7">
    <location>
        <begin position="27"/>
        <end position="53"/>
    </location>
</feature>
<evidence type="ECO:0000313" key="9">
    <source>
        <dbReference type="EMBL" id="MFC5647604.1"/>
    </source>
</evidence>
<organism evidence="9 10">
    <name type="scientific">Paenibacillus solisilvae</name>
    <dbReference type="NCBI Taxonomy" id="2486751"/>
    <lineage>
        <taxon>Bacteria</taxon>
        <taxon>Bacillati</taxon>
        <taxon>Bacillota</taxon>
        <taxon>Bacilli</taxon>
        <taxon>Bacillales</taxon>
        <taxon>Paenibacillaceae</taxon>
        <taxon>Paenibacillus</taxon>
    </lineage>
</organism>
<keyword evidence="4 7" id="KW-0812">Transmembrane</keyword>
<dbReference type="SUPFAM" id="SSF160964">
    <property type="entry name" value="MalF N-terminal region-like"/>
    <property type="match status" value="1"/>
</dbReference>
<dbReference type="CDD" id="cd06261">
    <property type="entry name" value="TM_PBP2"/>
    <property type="match status" value="1"/>
</dbReference>
<evidence type="ECO:0000313" key="10">
    <source>
        <dbReference type="Proteomes" id="UP001596047"/>
    </source>
</evidence>
<evidence type="ECO:0000256" key="5">
    <source>
        <dbReference type="ARBA" id="ARBA00022989"/>
    </source>
</evidence>